<keyword evidence="1" id="KW-0472">Membrane</keyword>
<feature type="transmembrane region" description="Helical" evidence="1">
    <location>
        <begin position="49"/>
        <end position="68"/>
    </location>
</feature>
<keyword evidence="3" id="KW-1185">Reference proteome</keyword>
<evidence type="ECO:0000313" key="2">
    <source>
        <dbReference type="EMBL" id="MFC0392631.1"/>
    </source>
</evidence>
<protein>
    <submittedName>
        <fullName evidence="2">Uncharacterized protein</fullName>
    </submittedName>
</protein>
<dbReference type="Proteomes" id="UP001589818">
    <property type="component" value="Unassembled WGS sequence"/>
</dbReference>
<evidence type="ECO:0000256" key="1">
    <source>
        <dbReference type="SAM" id="Phobius"/>
    </source>
</evidence>
<accession>A0ABV6J9U3</accession>
<reference evidence="2 3" key="1">
    <citation type="submission" date="2024-09" db="EMBL/GenBank/DDBJ databases">
        <authorList>
            <person name="Sun Q."/>
            <person name="Mori K."/>
        </authorList>
    </citation>
    <scope>NUCLEOTIDE SEQUENCE [LARGE SCALE GENOMIC DNA]</scope>
    <source>
        <strain evidence="2 3">CCM 4839</strain>
    </source>
</reference>
<gene>
    <name evidence="2" type="ORF">ACFFJ8_14760</name>
</gene>
<comment type="caution">
    <text evidence="2">The sequence shown here is derived from an EMBL/GenBank/DDBJ whole genome shotgun (WGS) entry which is preliminary data.</text>
</comment>
<keyword evidence="1" id="KW-1133">Transmembrane helix</keyword>
<sequence length="94" mass="10377">MNKRTTGVVFICIAAFLYGIRYLSAAIFASNVSSWNANLFRDMLGYVGKGPLILSILSLVVGIIYILIAEFGQSMKGASSPLTDKIRENWNKEK</sequence>
<dbReference type="EMBL" id="JBHLVF010000018">
    <property type="protein sequence ID" value="MFC0392631.1"/>
    <property type="molecule type" value="Genomic_DNA"/>
</dbReference>
<dbReference type="RefSeq" id="WP_204822278.1">
    <property type="nucleotide sequence ID" value="NZ_JANHOF010000027.1"/>
</dbReference>
<name>A0ABV6J9U3_9BACL</name>
<organism evidence="2 3">
    <name type="scientific">Paenibacillus mendelii</name>
    <dbReference type="NCBI Taxonomy" id="206163"/>
    <lineage>
        <taxon>Bacteria</taxon>
        <taxon>Bacillati</taxon>
        <taxon>Bacillota</taxon>
        <taxon>Bacilli</taxon>
        <taxon>Bacillales</taxon>
        <taxon>Paenibacillaceae</taxon>
        <taxon>Paenibacillus</taxon>
    </lineage>
</organism>
<proteinExistence type="predicted"/>
<evidence type="ECO:0000313" key="3">
    <source>
        <dbReference type="Proteomes" id="UP001589818"/>
    </source>
</evidence>
<keyword evidence="1" id="KW-0812">Transmembrane</keyword>